<dbReference type="EMBL" id="CP000027">
    <property type="protein sequence ID" value="AAW39586.1"/>
    <property type="molecule type" value="Genomic_DNA"/>
</dbReference>
<organism evidence="1 2">
    <name type="scientific">Dehalococcoides mccartyi (strain ATCC BAA-2266 / KCTC 15142 / 195)</name>
    <name type="common">Dehalococcoides ethenogenes (strain 195)</name>
    <dbReference type="NCBI Taxonomy" id="243164"/>
    <lineage>
        <taxon>Bacteria</taxon>
        <taxon>Bacillati</taxon>
        <taxon>Chloroflexota</taxon>
        <taxon>Dehalococcoidia</taxon>
        <taxon>Dehalococcoidales</taxon>
        <taxon>Dehalococcoidaceae</taxon>
        <taxon>Dehalococcoides</taxon>
    </lineage>
</organism>
<dbReference type="AlphaFoldDB" id="Q3Z7A3"/>
<dbReference type="Proteomes" id="UP000008289">
    <property type="component" value="Chromosome"/>
</dbReference>
<evidence type="ECO:0000313" key="1">
    <source>
        <dbReference type="EMBL" id="AAW39586.1"/>
    </source>
</evidence>
<dbReference type="HOGENOM" id="CLU_2823963_0_0_0"/>
<keyword evidence="2" id="KW-1185">Reference proteome</keyword>
<dbReference type="PATRIC" id="fig|243164.10.peg.1116"/>
<sequence>MVSAVASLNFDMGLVIGMVKLKQDLYEMLPFKVFKDDVVKRQGLVSNIDEPSNHLLETAFKMSAEI</sequence>
<dbReference type="RefSeq" id="WP_010936873.1">
    <property type="nucleotide sequence ID" value="NC_002936.3"/>
</dbReference>
<gene>
    <name evidence="1" type="ordered locus">DET1182</name>
</gene>
<dbReference type="KEGG" id="det:DET1182"/>
<dbReference type="InParanoid" id="Q3Z7A3"/>
<accession>Q3Z7A3</accession>
<reference evidence="1 2" key="1">
    <citation type="journal article" date="2005" name="Science">
        <title>Genome sequence of the PCE-dechlorinating bacterium Dehalococcoides ethenogenes.</title>
        <authorList>
            <person name="Seshadri R."/>
            <person name="Adrian L."/>
            <person name="Fouts D.E."/>
            <person name="Eisen J.A."/>
            <person name="Phillippy A.M."/>
            <person name="Methe B.A."/>
            <person name="Ward N.L."/>
            <person name="Nelson W.C."/>
            <person name="Deboy R.T."/>
            <person name="Khouri H.M."/>
            <person name="Kolonay J.F."/>
            <person name="Dodson R.J."/>
            <person name="Daugherty S.C."/>
            <person name="Brinkac L.M."/>
            <person name="Sullivan S.A."/>
            <person name="Madupu R."/>
            <person name="Nelson K.E."/>
            <person name="Kang K.H."/>
            <person name="Impraim M."/>
            <person name="Tran K."/>
            <person name="Robinson J.M."/>
            <person name="Forberger H.A."/>
            <person name="Fraser C.M."/>
            <person name="Zinder S.H."/>
            <person name="Heidelberg J.F."/>
        </authorList>
    </citation>
    <scope>NUCLEOTIDE SEQUENCE [LARGE SCALE GENOMIC DNA]</scope>
    <source>
        <strain evidence="2">ATCC BAA-2266 / KCTC 15142 / 195</strain>
    </source>
</reference>
<dbReference type="GeneID" id="3229547"/>
<proteinExistence type="predicted"/>
<name>Q3Z7A3_DEHM1</name>
<evidence type="ECO:0000313" key="2">
    <source>
        <dbReference type="Proteomes" id="UP000008289"/>
    </source>
</evidence>
<protein>
    <submittedName>
        <fullName evidence="1">Uncharacterized protein</fullName>
    </submittedName>
</protein>